<dbReference type="Gene3D" id="1.10.510.10">
    <property type="entry name" value="Transferase(Phosphotransferase) domain 1"/>
    <property type="match status" value="1"/>
</dbReference>
<sequence length="514" mass="53631">MGPLIGEIIDGKYRIVRLLGQGGMGAVFEGENVRIRRRVAIKLLHANISSQAESVARFEREAQAAARIGSDHICEVLDLGVLPDGTRYMVMEYLEGETLGARIQRMGRLGPEATVPIMAQVLEALGAAHAAGIIHRDLKPDNIFIVPTKAGLSNFVKVLDFGVSKFSQLAGAEMSMTRTGAVVGTPYYMSPEQARGSNPVDQRTDIYAMGVVLYQATTGQVPFDAETFNELLFKIVLENAPLPQQLVPDLDVEFSGIIQRAMARDPGARFQSCAEFKSALFAWAAARPSLALLSTGRTSFPRLSVPALPETTTPPAVVRADGSWGGQNGPAAPNMGHTPAVPNMGHTPQLTANSWGASSGVTGRATRPPSRAPLFLAIAAAATLLGAGAAVWLTFGRGGTTGAATADPSAVSAAVTPPPLPPTTEPPPRSEPLVTASAPVGEPAPSASAEPSASATPTASEAAVRPLPPRTPPPPTKPPPVVKPPQTKPTAPAQKPTTPPQKPQKPGVPGDFGY</sequence>
<dbReference type="SMART" id="SM00220">
    <property type="entry name" value="S_TKc"/>
    <property type="match status" value="1"/>
</dbReference>
<dbReference type="PANTHER" id="PTHR43289">
    <property type="entry name" value="MITOGEN-ACTIVATED PROTEIN KINASE KINASE KINASE 20-RELATED"/>
    <property type="match status" value="1"/>
</dbReference>
<dbReference type="InterPro" id="IPR017441">
    <property type="entry name" value="Protein_kinase_ATP_BS"/>
</dbReference>
<feature type="region of interest" description="Disordered" evidence="8">
    <location>
        <begin position="402"/>
        <end position="514"/>
    </location>
</feature>
<organism evidence="11 12">
    <name type="scientific">Sorangium cellulosum</name>
    <name type="common">Polyangium cellulosum</name>
    <dbReference type="NCBI Taxonomy" id="56"/>
    <lineage>
        <taxon>Bacteria</taxon>
        <taxon>Pseudomonadati</taxon>
        <taxon>Myxococcota</taxon>
        <taxon>Polyangia</taxon>
        <taxon>Polyangiales</taxon>
        <taxon>Polyangiaceae</taxon>
        <taxon>Sorangium</taxon>
    </lineage>
</organism>
<accession>A0A150QH21</accession>
<proteinExistence type="predicted"/>
<name>A0A150QH21_SORCE</name>
<evidence type="ECO:0000256" key="8">
    <source>
        <dbReference type="SAM" id="MobiDB-lite"/>
    </source>
</evidence>
<dbReference type="PROSITE" id="PS00108">
    <property type="entry name" value="PROTEIN_KINASE_ST"/>
    <property type="match status" value="1"/>
</dbReference>
<dbReference type="InterPro" id="IPR011009">
    <property type="entry name" value="Kinase-like_dom_sf"/>
</dbReference>
<keyword evidence="3" id="KW-0808">Transferase</keyword>
<dbReference type="InterPro" id="IPR008271">
    <property type="entry name" value="Ser/Thr_kinase_AS"/>
</dbReference>
<evidence type="ECO:0000256" key="5">
    <source>
        <dbReference type="ARBA" id="ARBA00022777"/>
    </source>
</evidence>
<dbReference type="CDD" id="cd14014">
    <property type="entry name" value="STKc_PknB_like"/>
    <property type="match status" value="1"/>
</dbReference>
<dbReference type="PANTHER" id="PTHR43289:SF6">
    <property type="entry name" value="SERINE_THREONINE-PROTEIN KINASE NEKL-3"/>
    <property type="match status" value="1"/>
</dbReference>
<dbReference type="PROSITE" id="PS50011">
    <property type="entry name" value="PROTEIN_KINASE_DOM"/>
    <property type="match status" value="1"/>
</dbReference>
<dbReference type="AlphaFoldDB" id="A0A150QH21"/>
<evidence type="ECO:0000259" key="10">
    <source>
        <dbReference type="PROSITE" id="PS50011"/>
    </source>
</evidence>
<keyword evidence="9" id="KW-0472">Membrane</keyword>
<feature type="compositionally biased region" description="Pro residues" evidence="8">
    <location>
        <begin position="416"/>
        <end position="430"/>
    </location>
</feature>
<dbReference type="PROSITE" id="PS00107">
    <property type="entry name" value="PROTEIN_KINASE_ATP"/>
    <property type="match status" value="1"/>
</dbReference>
<evidence type="ECO:0000256" key="9">
    <source>
        <dbReference type="SAM" id="Phobius"/>
    </source>
</evidence>
<dbReference type="PRINTS" id="PR01217">
    <property type="entry name" value="PRICHEXTENSN"/>
</dbReference>
<feature type="binding site" evidence="7">
    <location>
        <position position="42"/>
    </location>
    <ligand>
        <name>ATP</name>
        <dbReference type="ChEBI" id="CHEBI:30616"/>
    </ligand>
</feature>
<dbReference type="InterPro" id="IPR000719">
    <property type="entry name" value="Prot_kinase_dom"/>
</dbReference>
<dbReference type="RefSeq" id="WP_061609941.1">
    <property type="nucleotide sequence ID" value="NZ_JEMA01000669.1"/>
</dbReference>
<keyword evidence="2" id="KW-0723">Serine/threonine-protein kinase</keyword>
<evidence type="ECO:0000313" key="12">
    <source>
        <dbReference type="Proteomes" id="UP000075260"/>
    </source>
</evidence>
<keyword evidence="9" id="KW-1133">Transmembrane helix</keyword>
<reference evidence="11 12" key="1">
    <citation type="submission" date="2014-02" db="EMBL/GenBank/DDBJ databases">
        <title>The small core and large imbalanced accessory genome model reveals a collaborative survival strategy of Sorangium cellulosum strains in nature.</title>
        <authorList>
            <person name="Han K."/>
            <person name="Peng R."/>
            <person name="Blom J."/>
            <person name="Li Y.-Z."/>
        </authorList>
    </citation>
    <scope>NUCLEOTIDE SEQUENCE [LARGE SCALE GENOMIC DNA]</scope>
    <source>
        <strain evidence="11 12">So0008-312</strain>
    </source>
</reference>
<keyword evidence="5 11" id="KW-0418">Kinase</keyword>
<dbReference type="EC" id="2.7.11.1" evidence="1"/>
<dbReference type="SUPFAM" id="SSF56112">
    <property type="entry name" value="Protein kinase-like (PK-like)"/>
    <property type="match status" value="1"/>
</dbReference>
<evidence type="ECO:0000313" key="11">
    <source>
        <dbReference type="EMBL" id="KYF67284.1"/>
    </source>
</evidence>
<keyword evidence="6 7" id="KW-0067">ATP-binding</keyword>
<dbReference type="Pfam" id="PF00069">
    <property type="entry name" value="Pkinase"/>
    <property type="match status" value="1"/>
</dbReference>
<feature type="domain" description="Protein kinase" evidence="10">
    <location>
        <begin position="13"/>
        <end position="281"/>
    </location>
</feature>
<dbReference type="GO" id="GO:0004674">
    <property type="term" value="F:protein serine/threonine kinase activity"/>
    <property type="evidence" value="ECO:0007669"/>
    <property type="project" value="UniProtKB-KW"/>
</dbReference>
<protein>
    <recommendedName>
        <fullName evidence="1">non-specific serine/threonine protein kinase</fullName>
        <ecNumber evidence="1">2.7.11.1</ecNumber>
    </recommendedName>
</protein>
<evidence type="ECO:0000256" key="1">
    <source>
        <dbReference type="ARBA" id="ARBA00012513"/>
    </source>
</evidence>
<feature type="compositionally biased region" description="Low complexity" evidence="8">
    <location>
        <begin position="402"/>
        <end position="415"/>
    </location>
</feature>
<evidence type="ECO:0000256" key="2">
    <source>
        <dbReference type="ARBA" id="ARBA00022527"/>
    </source>
</evidence>
<feature type="compositionally biased region" description="Pro residues" evidence="8">
    <location>
        <begin position="466"/>
        <end position="487"/>
    </location>
</feature>
<dbReference type="Gene3D" id="3.30.200.20">
    <property type="entry name" value="Phosphorylase Kinase, domain 1"/>
    <property type="match status" value="1"/>
</dbReference>
<evidence type="ECO:0000256" key="4">
    <source>
        <dbReference type="ARBA" id="ARBA00022741"/>
    </source>
</evidence>
<dbReference type="OrthoDB" id="5493726at2"/>
<feature type="compositionally biased region" description="Low complexity" evidence="8">
    <location>
        <begin position="431"/>
        <end position="465"/>
    </location>
</feature>
<feature type="transmembrane region" description="Helical" evidence="9">
    <location>
        <begin position="374"/>
        <end position="395"/>
    </location>
</feature>
<evidence type="ECO:0000256" key="3">
    <source>
        <dbReference type="ARBA" id="ARBA00022679"/>
    </source>
</evidence>
<dbReference type="FunFam" id="1.10.510.10:FF:000021">
    <property type="entry name" value="Serine/threonine protein kinase"/>
    <property type="match status" value="1"/>
</dbReference>
<feature type="compositionally biased region" description="Low complexity" evidence="8">
    <location>
        <begin position="504"/>
        <end position="514"/>
    </location>
</feature>
<keyword evidence="9" id="KW-0812">Transmembrane</keyword>
<dbReference type="GO" id="GO:0005524">
    <property type="term" value="F:ATP binding"/>
    <property type="evidence" value="ECO:0007669"/>
    <property type="project" value="UniProtKB-UniRule"/>
</dbReference>
<gene>
    <name evidence="11" type="ORF">BE15_22725</name>
</gene>
<dbReference type="EMBL" id="JEMA01000669">
    <property type="protein sequence ID" value="KYF67284.1"/>
    <property type="molecule type" value="Genomic_DNA"/>
</dbReference>
<comment type="caution">
    <text evidence="11">The sequence shown here is derived from an EMBL/GenBank/DDBJ whole genome shotgun (WGS) entry which is preliminary data.</text>
</comment>
<evidence type="ECO:0000256" key="6">
    <source>
        <dbReference type="ARBA" id="ARBA00022840"/>
    </source>
</evidence>
<dbReference type="Proteomes" id="UP000075260">
    <property type="component" value="Unassembled WGS sequence"/>
</dbReference>
<keyword evidence="4 7" id="KW-0547">Nucleotide-binding</keyword>
<evidence type="ECO:0000256" key="7">
    <source>
        <dbReference type="PROSITE-ProRule" id="PRU10141"/>
    </source>
</evidence>